<dbReference type="Gene3D" id="3.40.190.290">
    <property type="match status" value="1"/>
</dbReference>
<dbReference type="CDD" id="cd08420">
    <property type="entry name" value="PBP2_CysL_like"/>
    <property type="match status" value="1"/>
</dbReference>
<dbReference type="SUPFAM" id="SSF53850">
    <property type="entry name" value="Periplasmic binding protein-like II"/>
    <property type="match status" value="1"/>
</dbReference>
<dbReference type="SUPFAM" id="SSF46785">
    <property type="entry name" value="Winged helix' DNA-binding domain"/>
    <property type="match status" value="1"/>
</dbReference>
<dbReference type="PROSITE" id="PS50931">
    <property type="entry name" value="HTH_LYSR"/>
    <property type="match status" value="1"/>
</dbReference>
<comment type="similarity">
    <text evidence="1">Belongs to the LysR transcriptional regulatory family.</text>
</comment>
<name>A0A7G1HSH7_9BACT</name>
<evidence type="ECO:0000259" key="5">
    <source>
        <dbReference type="PROSITE" id="PS50931"/>
    </source>
</evidence>
<evidence type="ECO:0000256" key="4">
    <source>
        <dbReference type="ARBA" id="ARBA00023163"/>
    </source>
</evidence>
<dbReference type="RefSeq" id="WP_021930467.1">
    <property type="nucleotide sequence ID" value="NZ_AP023322.1"/>
</dbReference>
<keyword evidence="3" id="KW-0238">DNA-binding</keyword>
<evidence type="ECO:0000256" key="3">
    <source>
        <dbReference type="ARBA" id="ARBA00023125"/>
    </source>
</evidence>
<proteinExistence type="inferred from homology"/>
<dbReference type="InterPro" id="IPR000847">
    <property type="entry name" value="LysR_HTH_N"/>
</dbReference>
<dbReference type="FunFam" id="1.10.10.10:FF:000001">
    <property type="entry name" value="LysR family transcriptional regulator"/>
    <property type="match status" value="1"/>
</dbReference>
<keyword evidence="4" id="KW-0804">Transcription</keyword>
<gene>
    <name evidence="6" type="ORF">Cop2CBH44_07930</name>
</gene>
<sequence>MSDFRLKAFISVAKNLSFTKASKELYISQPAITRHIQELEAKYHIALFERMGNKIKLTRAGEILLEHSERIVEDYKRLEYDLHLLTNTYAGELRIGASTTIAQYVLPAVLAKFVDKFPDVKISLLNSNSRQIESALGEHRIDLGMVEGIQHTPNIKYTVFMQDELVAVVSNRSKLSRRDEISLCELPHIPLVLREQGSGTLDVLEAALLPYSIKLSYLNVQMFLGSTESIKRYLEHSDCMGIVSFRAIQQEVLEGKLKIIDFKECRIERNFSFIQQYGQDTGLAAAFIQFAMHYNKEI</sequence>
<dbReference type="Pfam" id="PF03466">
    <property type="entry name" value="LysR_substrate"/>
    <property type="match status" value="1"/>
</dbReference>
<reference evidence="7" key="1">
    <citation type="submission" date="2020-07" db="EMBL/GenBank/DDBJ databases">
        <title>Complete genome sequencing of Coprobacter sp. strain 2CBH44.</title>
        <authorList>
            <person name="Sakamoto M."/>
            <person name="Murakami T."/>
            <person name="Mori H."/>
        </authorList>
    </citation>
    <scope>NUCLEOTIDE SEQUENCE [LARGE SCALE GENOMIC DNA]</scope>
    <source>
        <strain evidence="7">2CBH44</strain>
    </source>
</reference>
<evidence type="ECO:0000313" key="6">
    <source>
        <dbReference type="EMBL" id="BCI62440.1"/>
    </source>
</evidence>
<evidence type="ECO:0000313" key="7">
    <source>
        <dbReference type="Proteomes" id="UP000594042"/>
    </source>
</evidence>
<dbReference type="GO" id="GO:0000976">
    <property type="term" value="F:transcription cis-regulatory region binding"/>
    <property type="evidence" value="ECO:0007669"/>
    <property type="project" value="TreeGrafter"/>
</dbReference>
<dbReference type="InterPro" id="IPR005119">
    <property type="entry name" value="LysR_subst-bd"/>
</dbReference>
<dbReference type="InterPro" id="IPR036388">
    <property type="entry name" value="WH-like_DNA-bd_sf"/>
</dbReference>
<dbReference type="KEGG" id="copr:Cop2CBH44_07930"/>
<evidence type="ECO:0000256" key="1">
    <source>
        <dbReference type="ARBA" id="ARBA00009437"/>
    </source>
</evidence>
<dbReference type="PRINTS" id="PR00039">
    <property type="entry name" value="HTHLYSR"/>
</dbReference>
<keyword evidence="7" id="KW-1185">Reference proteome</keyword>
<dbReference type="PANTHER" id="PTHR30126:SF39">
    <property type="entry name" value="HTH-TYPE TRANSCRIPTIONAL REGULATOR CYSL"/>
    <property type="match status" value="1"/>
</dbReference>
<evidence type="ECO:0000256" key="2">
    <source>
        <dbReference type="ARBA" id="ARBA00023015"/>
    </source>
</evidence>
<organism evidence="6 7">
    <name type="scientific">Coprobacter secundus subsp. similis</name>
    <dbReference type="NCBI Taxonomy" id="2751153"/>
    <lineage>
        <taxon>Bacteria</taxon>
        <taxon>Pseudomonadati</taxon>
        <taxon>Bacteroidota</taxon>
        <taxon>Bacteroidia</taxon>
        <taxon>Bacteroidales</taxon>
        <taxon>Barnesiellaceae</taxon>
        <taxon>Coprobacter</taxon>
    </lineage>
</organism>
<dbReference type="EMBL" id="AP023322">
    <property type="protein sequence ID" value="BCI62440.1"/>
    <property type="molecule type" value="Genomic_DNA"/>
</dbReference>
<dbReference type="Proteomes" id="UP000594042">
    <property type="component" value="Chromosome"/>
</dbReference>
<feature type="domain" description="HTH lysR-type" evidence="5">
    <location>
        <begin position="1"/>
        <end position="58"/>
    </location>
</feature>
<dbReference type="PANTHER" id="PTHR30126">
    <property type="entry name" value="HTH-TYPE TRANSCRIPTIONAL REGULATOR"/>
    <property type="match status" value="1"/>
</dbReference>
<dbReference type="GO" id="GO:0003700">
    <property type="term" value="F:DNA-binding transcription factor activity"/>
    <property type="evidence" value="ECO:0007669"/>
    <property type="project" value="InterPro"/>
</dbReference>
<keyword evidence="2" id="KW-0805">Transcription regulation</keyword>
<dbReference type="Pfam" id="PF00126">
    <property type="entry name" value="HTH_1"/>
    <property type="match status" value="1"/>
</dbReference>
<dbReference type="InterPro" id="IPR036390">
    <property type="entry name" value="WH_DNA-bd_sf"/>
</dbReference>
<accession>A0A7G1HSH7</accession>
<dbReference type="AlphaFoldDB" id="A0A7G1HSH7"/>
<dbReference type="Gene3D" id="1.10.10.10">
    <property type="entry name" value="Winged helix-like DNA-binding domain superfamily/Winged helix DNA-binding domain"/>
    <property type="match status" value="1"/>
</dbReference>
<protein>
    <submittedName>
        <fullName evidence="6">Transcriptional regulator</fullName>
    </submittedName>
</protein>